<feature type="repeat" description="WD" evidence="3">
    <location>
        <begin position="462"/>
        <end position="494"/>
    </location>
</feature>
<dbReference type="PANTHER" id="PTHR19879:SF9">
    <property type="entry name" value="TRANSCRIPTION INITIATION FACTOR TFIID SUBUNIT 5"/>
    <property type="match status" value="1"/>
</dbReference>
<dbReference type="SUPFAM" id="SSF50978">
    <property type="entry name" value="WD40 repeat-like"/>
    <property type="match status" value="2"/>
</dbReference>
<feature type="chain" id="PRO_5045572968" evidence="4">
    <location>
        <begin position="21"/>
        <end position="649"/>
    </location>
</feature>
<dbReference type="PROSITE" id="PS50082">
    <property type="entry name" value="WD_REPEATS_2"/>
    <property type="match status" value="5"/>
</dbReference>
<dbReference type="InterPro" id="IPR036322">
    <property type="entry name" value="WD40_repeat_dom_sf"/>
</dbReference>
<name>A0ABV6YMY2_UNCEI</name>
<evidence type="ECO:0000313" key="6">
    <source>
        <dbReference type="Proteomes" id="UP001594288"/>
    </source>
</evidence>
<dbReference type="InterPro" id="IPR001680">
    <property type="entry name" value="WD40_rpt"/>
</dbReference>
<dbReference type="PROSITE" id="PS50294">
    <property type="entry name" value="WD_REPEATS_REGION"/>
    <property type="match status" value="2"/>
</dbReference>
<keyword evidence="1 3" id="KW-0853">WD repeat</keyword>
<protein>
    <submittedName>
        <fullName evidence="5">WD40 repeat domain-containing protein</fullName>
    </submittedName>
</protein>
<dbReference type="Gene3D" id="2.130.10.10">
    <property type="entry name" value="YVTN repeat-like/Quinoprotein amine dehydrogenase"/>
    <property type="match status" value="3"/>
</dbReference>
<dbReference type="CDD" id="cd00200">
    <property type="entry name" value="WD40"/>
    <property type="match status" value="1"/>
</dbReference>
<feature type="signal peptide" evidence="4">
    <location>
        <begin position="1"/>
        <end position="20"/>
    </location>
</feature>
<dbReference type="Pfam" id="PF00400">
    <property type="entry name" value="WD40"/>
    <property type="match status" value="7"/>
</dbReference>
<dbReference type="PROSITE" id="PS00678">
    <property type="entry name" value="WD_REPEATS_1"/>
    <property type="match status" value="1"/>
</dbReference>
<feature type="repeat" description="WD" evidence="3">
    <location>
        <begin position="35"/>
        <end position="68"/>
    </location>
</feature>
<dbReference type="SMART" id="SM00320">
    <property type="entry name" value="WD40"/>
    <property type="match status" value="11"/>
</dbReference>
<dbReference type="InterPro" id="IPR015943">
    <property type="entry name" value="WD40/YVTN_repeat-like_dom_sf"/>
</dbReference>
<feature type="repeat" description="WD" evidence="3">
    <location>
        <begin position="343"/>
        <end position="369"/>
    </location>
</feature>
<dbReference type="Proteomes" id="UP001594288">
    <property type="component" value="Unassembled WGS sequence"/>
</dbReference>
<feature type="repeat" description="WD" evidence="3">
    <location>
        <begin position="610"/>
        <end position="644"/>
    </location>
</feature>
<dbReference type="PANTHER" id="PTHR19879">
    <property type="entry name" value="TRANSCRIPTION INITIATION FACTOR TFIID"/>
    <property type="match status" value="1"/>
</dbReference>
<keyword evidence="6" id="KW-1185">Reference proteome</keyword>
<evidence type="ECO:0000313" key="5">
    <source>
        <dbReference type="EMBL" id="MFC1799401.1"/>
    </source>
</evidence>
<comment type="caution">
    <text evidence="5">The sequence shown here is derived from an EMBL/GenBank/DDBJ whole genome shotgun (WGS) entry which is preliminary data.</text>
</comment>
<reference evidence="5 6" key="1">
    <citation type="submission" date="2024-09" db="EMBL/GenBank/DDBJ databases">
        <authorList>
            <person name="D'Angelo T."/>
        </authorList>
    </citation>
    <scope>NUCLEOTIDE SEQUENCE [LARGE SCALE GENOMIC DNA]</scope>
    <source>
        <strain evidence="5">SAG AM-311-F02</strain>
    </source>
</reference>
<evidence type="ECO:0000256" key="2">
    <source>
        <dbReference type="ARBA" id="ARBA00022737"/>
    </source>
</evidence>
<keyword evidence="2" id="KW-0677">Repeat</keyword>
<evidence type="ECO:0000256" key="4">
    <source>
        <dbReference type="SAM" id="SignalP"/>
    </source>
</evidence>
<evidence type="ECO:0000256" key="3">
    <source>
        <dbReference type="PROSITE-ProRule" id="PRU00221"/>
    </source>
</evidence>
<accession>A0ABV6YMY2</accession>
<dbReference type="EMBL" id="JBHPEI010000005">
    <property type="protein sequence ID" value="MFC1799401.1"/>
    <property type="molecule type" value="Genomic_DNA"/>
</dbReference>
<proteinExistence type="predicted"/>
<feature type="repeat" description="WD" evidence="3">
    <location>
        <begin position="537"/>
        <end position="569"/>
    </location>
</feature>
<organism evidence="5 6">
    <name type="scientific">Eiseniibacteriota bacterium</name>
    <dbReference type="NCBI Taxonomy" id="2212470"/>
    <lineage>
        <taxon>Bacteria</taxon>
        <taxon>Candidatus Eiseniibacteriota</taxon>
    </lineage>
</organism>
<keyword evidence="4" id="KW-0732">Signal</keyword>
<dbReference type="InterPro" id="IPR019775">
    <property type="entry name" value="WD40_repeat_CS"/>
</dbReference>
<gene>
    <name evidence="5" type="ORF">ACFL2Z_00605</name>
</gene>
<sequence>MRTLLIIAAGIIAVSAPAVEALEPADVSMTLREQVAGFDENIRAIAISPDKTMLALGYPERNIRIWHVGEWWGPFFNQYAPDSYIEDLAFSPDGTLLACASGDDVSIWSVSEATLLDRFKVYSAFCVEFSPDGTWLAAGGYDMCVWNVAERRVTMRRENTGTKVVAFSGDGSFLATGSIRGRLSVYALEQTPKLVCSTQAYTDGFYALALSPEGDIIVSVGRRQSHSYTDKWDAMDLSRLSSFVNMSWTQDLKFLNSGSVLLSFSASCVGLFATENDRQLMKMKTGCSGEAAISQDGRLLVTECSEGEIALWDLQIQKSAAPLGSVGVADLPCDTVYRCPDWVFSVAVSPDGSRIAAGCRDSTVRMWRIAEQGHGPRERRVGYMVELVEFSLDGSQFGSSGFSEFDLWLTDGWKELTSEAIRKESFSTVRLDPTGSVVASAIWHGGGAKIWDTSDLSHVATVDRSGKGIEALAFSPNGKLFAMSYSDGNIRVWQRAGEADPPSSSIGGVRRFFERLFKSSDWVNTITLRCPGEEADALAFNPDGVFLAAACEDSSVIVWNLNDQVIAANLSGFGCDVFDLAFSPNGQWLACAGWEGRVYSVLDWEQVAEITGHQNRVYSLSFFPDSDRIATCGRDATVRIWSLEPIHSP</sequence>
<evidence type="ECO:0000256" key="1">
    <source>
        <dbReference type="ARBA" id="ARBA00022574"/>
    </source>
</evidence>